<reference evidence="2 3" key="1">
    <citation type="journal article" date="2024" name="J Genomics">
        <title>Draft genome sequencing and assembly of Favolaschia claudopus CIRM-BRFM 2984 isolated from oak limbs.</title>
        <authorList>
            <person name="Navarro D."/>
            <person name="Drula E."/>
            <person name="Chaduli D."/>
            <person name="Cazenave R."/>
            <person name="Ahrendt S."/>
            <person name="Wang J."/>
            <person name="Lipzen A."/>
            <person name="Daum C."/>
            <person name="Barry K."/>
            <person name="Grigoriev I.V."/>
            <person name="Favel A."/>
            <person name="Rosso M.N."/>
            <person name="Martin F."/>
        </authorList>
    </citation>
    <scope>NUCLEOTIDE SEQUENCE [LARGE SCALE GENOMIC DNA]</scope>
    <source>
        <strain evidence="2 3">CIRM-BRFM 2984</strain>
    </source>
</reference>
<keyword evidence="3" id="KW-1185">Reference proteome</keyword>
<accession>A0AAW0E1Y8</accession>
<proteinExistence type="predicted"/>
<dbReference type="EMBL" id="JAWWNJ010000004">
    <property type="protein sequence ID" value="KAK7057905.1"/>
    <property type="molecule type" value="Genomic_DNA"/>
</dbReference>
<feature type="compositionally biased region" description="Polar residues" evidence="1">
    <location>
        <begin position="229"/>
        <end position="245"/>
    </location>
</feature>
<name>A0AAW0E1Y8_9AGAR</name>
<feature type="compositionally biased region" description="Pro residues" evidence="1">
    <location>
        <begin position="259"/>
        <end position="271"/>
    </location>
</feature>
<evidence type="ECO:0000256" key="1">
    <source>
        <dbReference type="SAM" id="MobiDB-lite"/>
    </source>
</evidence>
<dbReference type="Proteomes" id="UP001362999">
    <property type="component" value="Unassembled WGS sequence"/>
</dbReference>
<evidence type="ECO:0000313" key="2">
    <source>
        <dbReference type="EMBL" id="KAK7057905.1"/>
    </source>
</evidence>
<comment type="caution">
    <text evidence="2">The sequence shown here is derived from an EMBL/GenBank/DDBJ whole genome shotgun (WGS) entry which is preliminary data.</text>
</comment>
<organism evidence="2 3">
    <name type="scientific">Favolaschia claudopus</name>
    <dbReference type="NCBI Taxonomy" id="2862362"/>
    <lineage>
        <taxon>Eukaryota</taxon>
        <taxon>Fungi</taxon>
        <taxon>Dikarya</taxon>
        <taxon>Basidiomycota</taxon>
        <taxon>Agaricomycotina</taxon>
        <taxon>Agaricomycetes</taxon>
        <taxon>Agaricomycetidae</taxon>
        <taxon>Agaricales</taxon>
        <taxon>Marasmiineae</taxon>
        <taxon>Mycenaceae</taxon>
        <taxon>Favolaschia</taxon>
    </lineage>
</organism>
<dbReference type="PRINTS" id="PR01217">
    <property type="entry name" value="PRICHEXTENSN"/>
</dbReference>
<protein>
    <submittedName>
        <fullName evidence="2">Uncharacterized protein</fullName>
    </submittedName>
</protein>
<gene>
    <name evidence="2" type="ORF">R3P38DRAFT_2843581</name>
</gene>
<feature type="region of interest" description="Disordered" evidence="1">
    <location>
        <begin position="229"/>
        <end position="271"/>
    </location>
</feature>
<evidence type="ECO:0000313" key="3">
    <source>
        <dbReference type="Proteomes" id="UP001362999"/>
    </source>
</evidence>
<sequence length="381" mass="38766">MSTLFGSAPAPPETSMSLQSSLVIGPQSLSFEEVRISDYLTSYRSTGRPPPPCPTYPSDPAARAAQGMPPLFVPAPFPGAPSTSTSASTAPTSLFASGAASTSAITDPTRLPLPQVFSEATAVTTGAERESFASIAMAPEYRHWSPEELRYYAYFRGMRAPPPGTAMFALTPPPTLPGGAPVQDGGDTLTNITCCPEFSRHSPEELRLSFLRTGTELTSAQILAGVTTPSQPNHVAAPPTNQFNPPSIFGAPPSQTQPQPQPPTLFGAPAPPAQPPSMFGSRPAGQVWGAPQPPAPIQPTPSGGGGGFAFGNPPAALTQAQPAGGGFAFGAPAAPQQPAAFSFGVPAPAPPAAPVSQFSFGATPAAGGGAGTGFSFGARRF</sequence>
<dbReference type="AlphaFoldDB" id="A0AAW0E1Y8"/>